<dbReference type="InterPro" id="IPR042108">
    <property type="entry name" value="GTPase_HflX_N_sf"/>
</dbReference>
<dbReference type="EMBL" id="SJPN01000006">
    <property type="protein sequence ID" value="TWT98548.1"/>
    <property type="molecule type" value="Genomic_DNA"/>
</dbReference>
<evidence type="ECO:0000313" key="2">
    <source>
        <dbReference type="EMBL" id="TWT98548.1"/>
    </source>
</evidence>
<organism evidence="2 3">
    <name type="scientific">Stieleria varia</name>
    <dbReference type="NCBI Taxonomy" id="2528005"/>
    <lineage>
        <taxon>Bacteria</taxon>
        <taxon>Pseudomonadati</taxon>
        <taxon>Planctomycetota</taxon>
        <taxon>Planctomycetia</taxon>
        <taxon>Pirellulales</taxon>
        <taxon>Pirellulaceae</taxon>
        <taxon>Stieleria</taxon>
    </lineage>
</organism>
<sequence>MKVSESDVAGTRCIIAGLVSAKDKDAPQHIDEVEAMLTRLGATVVGRVVQRRGVSSAKKPGGVTKMNAPLRAATIIGAGKVDELAAMASDRQADTVIFVNPLKTSQESRLKEITGCRVLSLG</sequence>
<dbReference type="Proteomes" id="UP000320176">
    <property type="component" value="Unassembled WGS sequence"/>
</dbReference>
<feature type="domain" description="GTPase HflX N-terminal" evidence="1">
    <location>
        <begin position="30"/>
        <end position="119"/>
    </location>
</feature>
<protein>
    <submittedName>
        <fullName evidence="2">GTPase HflX</fullName>
    </submittedName>
</protein>
<evidence type="ECO:0000259" key="1">
    <source>
        <dbReference type="Pfam" id="PF13167"/>
    </source>
</evidence>
<dbReference type="RefSeq" id="WP_342190177.1">
    <property type="nucleotide sequence ID" value="NZ_CP151726.1"/>
</dbReference>
<name>A0A5C6AGX0_9BACT</name>
<keyword evidence="3" id="KW-1185">Reference proteome</keyword>
<dbReference type="InterPro" id="IPR025121">
    <property type="entry name" value="GTPase_HflX_N"/>
</dbReference>
<gene>
    <name evidence="2" type="primary">hflX_2</name>
    <name evidence="2" type="ORF">Pla52n_50640</name>
</gene>
<comment type="caution">
    <text evidence="2">The sequence shown here is derived from an EMBL/GenBank/DDBJ whole genome shotgun (WGS) entry which is preliminary data.</text>
</comment>
<dbReference type="AlphaFoldDB" id="A0A5C6AGX0"/>
<dbReference type="Gene3D" id="3.40.50.11060">
    <property type="entry name" value="GTPase HflX, N-terminal domain"/>
    <property type="match status" value="1"/>
</dbReference>
<evidence type="ECO:0000313" key="3">
    <source>
        <dbReference type="Proteomes" id="UP000320176"/>
    </source>
</evidence>
<reference evidence="2 3" key="1">
    <citation type="submission" date="2019-02" db="EMBL/GenBank/DDBJ databases">
        <title>Deep-cultivation of Planctomycetes and their phenomic and genomic characterization uncovers novel biology.</title>
        <authorList>
            <person name="Wiegand S."/>
            <person name="Jogler M."/>
            <person name="Boedeker C."/>
            <person name="Pinto D."/>
            <person name="Vollmers J."/>
            <person name="Rivas-Marin E."/>
            <person name="Kohn T."/>
            <person name="Peeters S.H."/>
            <person name="Heuer A."/>
            <person name="Rast P."/>
            <person name="Oberbeckmann S."/>
            <person name="Bunk B."/>
            <person name="Jeske O."/>
            <person name="Meyerdierks A."/>
            <person name="Storesund J.E."/>
            <person name="Kallscheuer N."/>
            <person name="Luecker S."/>
            <person name="Lage O.M."/>
            <person name="Pohl T."/>
            <person name="Merkel B.J."/>
            <person name="Hornburger P."/>
            <person name="Mueller R.-W."/>
            <person name="Bruemmer F."/>
            <person name="Labrenz M."/>
            <person name="Spormann A.M."/>
            <person name="Op Den Camp H."/>
            <person name="Overmann J."/>
            <person name="Amann R."/>
            <person name="Jetten M.S.M."/>
            <person name="Mascher T."/>
            <person name="Medema M.H."/>
            <person name="Devos D.P."/>
            <person name="Kaster A.-K."/>
            <person name="Ovreas L."/>
            <person name="Rohde M."/>
            <person name="Galperin M.Y."/>
            <person name="Jogler C."/>
        </authorList>
    </citation>
    <scope>NUCLEOTIDE SEQUENCE [LARGE SCALE GENOMIC DNA]</scope>
    <source>
        <strain evidence="2 3">Pla52n</strain>
    </source>
</reference>
<accession>A0A5C6AGX0</accession>
<proteinExistence type="predicted"/>
<dbReference type="Pfam" id="PF13167">
    <property type="entry name" value="GTP-bdg_N"/>
    <property type="match status" value="1"/>
</dbReference>